<accession>A0A7S3E9T5</accession>
<sequence length="101" mass="11555">MRAARFLLGRASYKPPFFDPLKDMGTGDPPIGTRRSTIIPNWIGKKILVHNGRWFCEVDVEAEMVGYKLGDFVLTKMPRGKVETDKKAPPKRRIRPRGWSV</sequence>
<dbReference type="AlphaFoldDB" id="A0A7S3E9T5"/>
<evidence type="ECO:0000313" key="8">
    <source>
        <dbReference type="EMBL" id="CAE0040165.1"/>
    </source>
</evidence>
<dbReference type="SUPFAM" id="SSF54570">
    <property type="entry name" value="Ribosomal protein S19"/>
    <property type="match status" value="1"/>
</dbReference>
<gene>
    <name evidence="6" type="ORF">RMAR00112_LOCUS8122</name>
    <name evidence="7" type="ORF">RMAR00112_LOCUS8123</name>
    <name evidence="8" type="ORF">RMAR00112_LOCUS8124</name>
</gene>
<dbReference type="InterPro" id="IPR002222">
    <property type="entry name" value="Ribosomal_uS19"/>
</dbReference>
<evidence type="ECO:0008006" key="9">
    <source>
        <dbReference type="Google" id="ProtNLM"/>
    </source>
</evidence>
<evidence type="ECO:0000256" key="5">
    <source>
        <dbReference type="SAM" id="MobiDB-lite"/>
    </source>
</evidence>
<dbReference type="InterPro" id="IPR023575">
    <property type="entry name" value="Ribosomal_uS19_SF"/>
</dbReference>
<dbReference type="GO" id="GO:0006412">
    <property type="term" value="P:translation"/>
    <property type="evidence" value="ECO:0007669"/>
    <property type="project" value="InterPro"/>
</dbReference>
<comment type="similarity">
    <text evidence="1 4">Belongs to the universal ribosomal protein uS19 family.</text>
</comment>
<proteinExistence type="inferred from homology"/>
<evidence type="ECO:0000313" key="7">
    <source>
        <dbReference type="EMBL" id="CAE0040164.1"/>
    </source>
</evidence>
<reference evidence="8" key="1">
    <citation type="submission" date="2021-01" db="EMBL/GenBank/DDBJ databases">
        <authorList>
            <person name="Corre E."/>
            <person name="Pelletier E."/>
            <person name="Niang G."/>
            <person name="Scheremetjew M."/>
            <person name="Finn R."/>
            <person name="Kale V."/>
            <person name="Holt S."/>
            <person name="Cochrane G."/>
            <person name="Meng A."/>
            <person name="Brown T."/>
            <person name="Cohen L."/>
        </authorList>
    </citation>
    <scope>NUCLEOTIDE SEQUENCE</scope>
    <source>
        <strain evidence="8">CCMP 769</strain>
    </source>
</reference>
<dbReference type="PROSITE" id="PS00323">
    <property type="entry name" value="RIBOSOMAL_S19"/>
    <property type="match status" value="1"/>
</dbReference>
<keyword evidence="3 4" id="KW-0687">Ribonucleoprotein</keyword>
<dbReference type="PRINTS" id="PR00975">
    <property type="entry name" value="RIBOSOMALS19"/>
</dbReference>
<dbReference type="EMBL" id="HBHW01010654">
    <property type="protein sequence ID" value="CAE0040163.1"/>
    <property type="molecule type" value="Transcribed_RNA"/>
</dbReference>
<feature type="region of interest" description="Disordered" evidence="5">
    <location>
        <begin position="80"/>
        <end position="101"/>
    </location>
</feature>
<dbReference type="EMBL" id="HBHW01010655">
    <property type="protein sequence ID" value="CAE0040164.1"/>
    <property type="molecule type" value="Transcribed_RNA"/>
</dbReference>
<dbReference type="GO" id="GO:1990904">
    <property type="term" value="C:ribonucleoprotein complex"/>
    <property type="evidence" value="ECO:0007669"/>
    <property type="project" value="UniProtKB-KW"/>
</dbReference>
<dbReference type="InterPro" id="IPR020934">
    <property type="entry name" value="Ribosomal_uS19_CS"/>
</dbReference>
<evidence type="ECO:0000256" key="1">
    <source>
        <dbReference type="ARBA" id="ARBA00007345"/>
    </source>
</evidence>
<evidence type="ECO:0000256" key="4">
    <source>
        <dbReference type="RuleBase" id="RU003485"/>
    </source>
</evidence>
<dbReference type="Pfam" id="PF00203">
    <property type="entry name" value="Ribosomal_S19"/>
    <property type="match status" value="1"/>
</dbReference>
<keyword evidence="2 4" id="KW-0689">Ribosomal protein</keyword>
<protein>
    <recommendedName>
        <fullName evidence="9">30S ribosomal protein S19</fullName>
    </recommendedName>
</protein>
<feature type="compositionally biased region" description="Basic residues" evidence="5">
    <location>
        <begin position="89"/>
        <end position="101"/>
    </location>
</feature>
<evidence type="ECO:0000256" key="3">
    <source>
        <dbReference type="ARBA" id="ARBA00023274"/>
    </source>
</evidence>
<evidence type="ECO:0000313" key="6">
    <source>
        <dbReference type="EMBL" id="CAE0040163.1"/>
    </source>
</evidence>
<organism evidence="8">
    <name type="scientific">Rhodosorus marinus</name>
    <dbReference type="NCBI Taxonomy" id="101924"/>
    <lineage>
        <taxon>Eukaryota</taxon>
        <taxon>Rhodophyta</taxon>
        <taxon>Stylonematophyceae</taxon>
        <taxon>Stylonematales</taxon>
        <taxon>Stylonemataceae</taxon>
        <taxon>Rhodosorus</taxon>
    </lineage>
</organism>
<evidence type="ECO:0000256" key="2">
    <source>
        <dbReference type="ARBA" id="ARBA00022980"/>
    </source>
</evidence>
<dbReference type="GO" id="GO:0005840">
    <property type="term" value="C:ribosome"/>
    <property type="evidence" value="ECO:0007669"/>
    <property type="project" value="UniProtKB-KW"/>
</dbReference>
<dbReference type="EMBL" id="HBHW01010656">
    <property type="protein sequence ID" value="CAE0040165.1"/>
    <property type="molecule type" value="Transcribed_RNA"/>
</dbReference>
<dbReference type="HAMAP" id="MF_00531">
    <property type="entry name" value="Ribosomal_uS19"/>
    <property type="match status" value="1"/>
</dbReference>
<dbReference type="GO" id="GO:0003735">
    <property type="term" value="F:structural constituent of ribosome"/>
    <property type="evidence" value="ECO:0007669"/>
    <property type="project" value="InterPro"/>
</dbReference>
<dbReference type="Gene3D" id="3.30.860.10">
    <property type="entry name" value="30s Ribosomal Protein S19, Chain A"/>
    <property type="match status" value="1"/>
</dbReference>
<name>A0A7S3E9T5_9RHOD</name>
<dbReference type="GO" id="GO:0003723">
    <property type="term" value="F:RNA binding"/>
    <property type="evidence" value="ECO:0007669"/>
    <property type="project" value="InterPro"/>
</dbReference>